<dbReference type="PROSITE" id="PS00557">
    <property type="entry name" value="FMN_HYDROXY_ACID_DH_1"/>
    <property type="match status" value="1"/>
</dbReference>
<dbReference type="InterPro" id="IPR001199">
    <property type="entry name" value="Cyt_B5-like_heme/steroid-bd"/>
</dbReference>
<dbReference type="SUPFAM" id="SSF51395">
    <property type="entry name" value="FMN-linked oxidoreductases"/>
    <property type="match status" value="1"/>
</dbReference>
<dbReference type="InterPro" id="IPR000262">
    <property type="entry name" value="FMN-dep_DH"/>
</dbReference>
<dbReference type="CDD" id="cd02922">
    <property type="entry name" value="FCB2_FMN"/>
    <property type="match status" value="1"/>
</dbReference>
<dbReference type="Pfam" id="PF00173">
    <property type="entry name" value="Cyt-b5"/>
    <property type="match status" value="1"/>
</dbReference>
<dbReference type="Proteomes" id="UP000070133">
    <property type="component" value="Unassembled WGS sequence"/>
</dbReference>
<sequence>MISSAEVRLHSSRESCWVIISGKAYDVTSFLDQHPGGSNAILRFAGKDATAEYEPIHPDGTLDKHLTKDQHLGPVEMSNGPEQAQISLPAFAQAAEKNESTNKQTPLSVLQNLDEFEIEARKVLSEKARIYYSSASDTLFSQTNNRSAFAKISLRPRMLRNVARVSMRRTIMGCHSSLPVFIAPAALAKLGHPDGELCLVRGAVRHDIPYCPSTYSSIAHAELTKCLQEERKSNEGRGALFFQLYAPINKREGTLKLIADAKALDYQALVVTVDSAVIGKREADEKYKAMLDYESGISNPQSSHMLHNFNPNPPVPRGAHSSTLEWDDLKWIREAWGARPIILKGLATVEDVEEAARRGVEGVYLSNHGGRQLDFAPSSLHTLLEIRTFRPDLFEQLEVYVDGGYRRGTDVIKALCLGARAVGLGRPFMYSLSGYGTEGVCRAIEILSDEIQTTMRLMGVTDVDQLNTSYVNTALLKLEMPHLDQERMLGKL</sequence>
<proteinExistence type="predicted"/>
<evidence type="ECO:0000256" key="2">
    <source>
        <dbReference type="ARBA" id="ARBA00023002"/>
    </source>
</evidence>
<comment type="caution">
    <text evidence="5">The sequence shown here is derived from an EMBL/GenBank/DDBJ whole genome shotgun (WGS) entry which is preliminary data.</text>
</comment>
<evidence type="ECO:0000313" key="6">
    <source>
        <dbReference type="Proteomes" id="UP000070133"/>
    </source>
</evidence>
<dbReference type="Gene3D" id="3.10.120.10">
    <property type="entry name" value="Cytochrome b5-like heme/steroid binding domain"/>
    <property type="match status" value="1"/>
</dbReference>
<dbReference type="InterPro" id="IPR037458">
    <property type="entry name" value="L-MDH/L-LDH_FMN-bd"/>
</dbReference>
<dbReference type="EMBL" id="LFZN01000003">
    <property type="protein sequence ID" value="KXT07153.1"/>
    <property type="molecule type" value="Genomic_DNA"/>
</dbReference>
<dbReference type="PROSITE" id="PS50255">
    <property type="entry name" value="CYTOCHROME_B5_2"/>
    <property type="match status" value="1"/>
</dbReference>
<dbReference type="FunFam" id="3.10.120.10:FF:000009">
    <property type="entry name" value="Cytochrome b2, mitochondrial, putative"/>
    <property type="match status" value="1"/>
</dbReference>
<protein>
    <recommendedName>
        <fullName evidence="7">Cytochrome b2, mitochondrial</fullName>
    </recommendedName>
</protein>
<dbReference type="Gene3D" id="3.20.20.70">
    <property type="entry name" value="Aldolase class I"/>
    <property type="match status" value="1"/>
</dbReference>
<accession>A0A139HXN6</accession>
<feature type="domain" description="FMN hydroxy acid dehydrogenase" evidence="4">
    <location>
        <begin position="105"/>
        <end position="476"/>
    </location>
</feature>
<dbReference type="InterPro" id="IPR036400">
    <property type="entry name" value="Cyt_B5-like_heme/steroid_sf"/>
</dbReference>
<reference evidence="5 6" key="1">
    <citation type="submission" date="2015-07" db="EMBL/GenBank/DDBJ databases">
        <title>Comparative genomics of the Sigatoka disease complex on banana suggests a link between parallel evolutionary changes in Pseudocercospora fijiensis and Pseudocercospora eumusae and increased virulence on the banana host.</title>
        <authorList>
            <person name="Chang T.-C."/>
            <person name="Salvucci A."/>
            <person name="Crous P.W."/>
            <person name="Stergiopoulos I."/>
        </authorList>
    </citation>
    <scope>NUCLEOTIDE SEQUENCE [LARGE SCALE GENOMIC DNA]</scope>
    <source>
        <strain evidence="5 6">CBS 114824</strain>
    </source>
</reference>
<gene>
    <name evidence="5" type="ORF">AC578_2497</name>
</gene>
<evidence type="ECO:0000259" key="4">
    <source>
        <dbReference type="PROSITE" id="PS51349"/>
    </source>
</evidence>
<dbReference type="PRINTS" id="PR00363">
    <property type="entry name" value="CYTOCHROMEB5"/>
</dbReference>
<feature type="domain" description="Cytochrome b5 heme-binding" evidence="3">
    <location>
        <begin position="1"/>
        <end position="76"/>
    </location>
</feature>
<dbReference type="SMART" id="SM01117">
    <property type="entry name" value="Cyt-b5"/>
    <property type="match status" value="1"/>
</dbReference>
<name>A0A139HXN6_9PEZI</name>
<dbReference type="PANTHER" id="PTHR10578">
    <property type="entry name" value="S -2-HYDROXY-ACID OXIDASE-RELATED"/>
    <property type="match status" value="1"/>
</dbReference>
<keyword evidence="6" id="KW-1185">Reference proteome</keyword>
<dbReference type="AlphaFoldDB" id="A0A139HXN6"/>
<evidence type="ECO:0000256" key="1">
    <source>
        <dbReference type="ARBA" id="ARBA00001917"/>
    </source>
</evidence>
<dbReference type="STRING" id="321146.A0A139HXN6"/>
<organism evidence="5 6">
    <name type="scientific">Pseudocercospora eumusae</name>
    <dbReference type="NCBI Taxonomy" id="321146"/>
    <lineage>
        <taxon>Eukaryota</taxon>
        <taxon>Fungi</taxon>
        <taxon>Dikarya</taxon>
        <taxon>Ascomycota</taxon>
        <taxon>Pezizomycotina</taxon>
        <taxon>Dothideomycetes</taxon>
        <taxon>Dothideomycetidae</taxon>
        <taxon>Mycosphaerellales</taxon>
        <taxon>Mycosphaerellaceae</taxon>
        <taxon>Pseudocercospora</taxon>
    </lineage>
</organism>
<dbReference type="PROSITE" id="PS51349">
    <property type="entry name" value="FMN_HYDROXY_ACID_DH_2"/>
    <property type="match status" value="1"/>
</dbReference>
<dbReference type="InterPro" id="IPR037396">
    <property type="entry name" value="FMN_HAD"/>
</dbReference>
<evidence type="ECO:0008006" key="7">
    <source>
        <dbReference type="Google" id="ProtNLM"/>
    </source>
</evidence>
<dbReference type="SUPFAM" id="SSF55856">
    <property type="entry name" value="Cytochrome b5-like heme/steroid binding domain"/>
    <property type="match status" value="1"/>
</dbReference>
<dbReference type="PANTHER" id="PTHR10578:SF104">
    <property type="entry name" value="CYTOCHROME B2, MITOCHONDRIAL-RELATED"/>
    <property type="match status" value="1"/>
</dbReference>
<dbReference type="EMBL" id="LFZN01000003">
    <property type="protein sequence ID" value="KXT07152.1"/>
    <property type="molecule type" value="Genomic_DNA"/>
</dbReference>
<keyword evidence="2" id="KW-0560">Oxidoreductase</keyword>
<dbReference type="InterPro" id="IPR013785">
    <property type="entry name" value="Aldolase_TIM"/>
</dbReference>
<evidence type="ECO:0000313" key="5">
    <source>
        <dbReference type="EMBL" id="KXT07153.1"/>
    </source>
</evidence>
<dbReference type="Pfam" id="PF01070">
    <property type="entry name" value="FMN_dh"/>
    <property type="match status" value="1"/>
</dbReference>
<dbReference type="GO" id="GO:0016491">
    <property type="term" value="F:oxidoreductase activity"/>
    <property type="evidence" value="ECO:0007669"/>
    <property type="project" value="UniProtKB-KW"/>
</dbReference>
<comment type="cofactor">
    <cofactor evidence="1">
        <name>FMN</name>
        <dbReference type="ChEBI" id="CHEBI:58210"/>
    </cofactor>
</comment>
<dbReference type="InterPro" id="IPR008259">
    <property type="entry name" value="FMN_hydac_DH_AS"/>
</dbReference>
<evidence type="ECO:0000259" key="3">
    <source>
        <dbReference type="PROSITE" id="PS50255"/>
    </source>
</evidence>